<dbReference type="Proteomes" id="UP001054821">
    <property type="component" value="Chromosome 1"/>
</dbReference>
<comment type="similarity">
    <text evidence="2">Belongs to the heme oxygenase family.</text>
</comment>
<keyword evidence="3" id="KW-0150">Chloroplast</keyword>
<evidence type="ECO:0008006" key="10">
    <source>
        <dbReference type="Google" id="ProtNLM"/>
    </source>
</evidence>
<comment type="caution">
    <text evidence="8">The sequence shown here is derived from an EMBL/GenBank/DDBJ whole genome shotgun (WGS) entry which is preliminary data.</text>
</comment>
<feature type="region of interest" description="Disordered" evidence="7">
    <location>
        <begin position="107"/>
        <end position="150"/>
    </location>
</feature>
<dbReference type="PANTHER" id="PTHR35703:SF1">
    <property type="entry name" value="INACTIVE HEME OXYGENASE 2, CHLOROPLASTIC-RELATED"/>
    <property type="match status" value="1"/>
</dbReference>
<dbReference type="Pfam" id="PF01126">
    <property type="entry name" value="Heme_oxygenase"/>
    <property type="match status" value="1"/>
</dbReference>
<evidence type="ECO:0000313" key="8">
    <source>
        <dbReference type="EMBL" id="KAI5354537.1"/>
    </source>
</evidence>
<evidence type="ECO:0000256" key="4">
    <source>
        <dbReference type="ARBA" id="ARBA00022531"/>
    </source>
</evidence>
<keyword evidence="5" id="KW-0934">Plastid</keyword>
<feature type="region of interest" description="Disordered" evidence="7">
    <location>
        <begin position="47"/>
        <end position="70"/>
    </location>
</feature>
<gene>
    <name evidence="8" type="ORF">L3X38_007432</name>
</gene>
<sequence length="348" mass="38933">MSATMSLMVKSVSASMAYAVFSPLHSLKPSTISTRNGRRALPLCCSGSSTPASMSTPPPPISTASTGTAPPVVRRRMRYRKQYPGESKGITEEMRFVAMRLRNINGKKLNDNDTQSEEDDDDDGDNDDNAPEENNSSESDVDGDGGEAETWRPSMEGFLKYLVDSKLVFDTVERIVDDSNDVAYAYFRKTGLERSEGLSEDLEWFKQQGMVIPEPSGPGVSYAKYLEELADNSAPLFLCHFYNIYFSHIAGGQVIARQVSEKLLEGRELGFYTWEGDVQELLKGVREKLNNLGVHWTRDDKNKCLRETSKSFRSGGRLLSVHHHRGRFSALSTRKHGSIVMGSFLYRR</sequence>
<evidence type="ECO:0000256" key="7">
    <source>
        <dbReference type="SAM" id="MobiDB-lite"/>
    </source>
</evidence>
<dbReference type="Gene3D" id="1.20.910.10">
    <property type="entry name" value="Heme oxygenase-like"/>
    <property type="match status" value="1"/>
</dbReference>
<dbReference type="GO" id="GO:0010024">
    <property type="term" value="P:phytochromobilin biosynthetic process"/>
    <property type="evidence" value="ECO:0007669"/>
    <property type="project" value="TreeGrafter"/>
</dbReference>
<evidence type="ECO:0000256" key="3">
    <source>
        <dbReference type="ARBA" id="ARBA00022528"/>
    </source>
</evidence>
<dbReference type="GO" id="GO:0004392">
    <property type="term" value="F:heme oxygenase (decyclizing) activity"/>
    <property type="evidence" value="ECO:0007669"/>
    <property type="project" value="InterPro"/>
</dbReference>
<dbReference type="CDD" id="cd19165">
    <property type="entry name" value="HemeO"/>
    <property type="match status" value="1"/>
</dbReference>
<organism evidence="8 9">
    <name type="scientific">Prunus dulcis</name>
    <name type="common">Almond</name>
    <name type="synonym">Amygdalus dulcis</name>
    <dbReference type="NCBI Taxonomy" id="3755"/>
    <lineage>
        <taxon>Eukaryota</taxon>
        <taxon>Viridiplantae</taxon>
        <taxon>Streptophyta</taxon>
        <taxon>Embryophyta</taxon>
        <taxon>Tracheophyta</taxon>
        <taxon>Spermatophyta</taxon>
        <taxon>Magnoliopsida</taxon>
        <taxon>eudicotyledons</taxon>
        <taxon>Gunneridae</taxon>
        <taxon>Pentapetalae</taxon>
        <taxon>rosids</taxon>
        <taxon>fabids</taxon>
        <taxon>Rosales</taxon>
        <taxon>Rosaceae</taxon>
        <taxon>Amygdaloideae</taxon>
        <taxon>Amygdaleae</taxon>
        <taxon>Prunus</taxon>
    </lineage>
</organism>
<proteinExistence type="inferred from homology"/>
<evidence type="ECO:0000256" key="1">
    <source>
        <dbReference type="ARBA" id="ARBA00004229"/>
    </source>
</evidence>
<dbReference type="SUPFAM" id="SSF48613">
    <property type="entry name" value="Heme oxygenase-like"/>
    <property type="match status" value="1"/>
</dbReference>
<keyword evidence="4" id="KW-0602">Photosynthesis</keyword>
<comment type="subcellular location">
    <subcellularLocation>
        <location evidence="1">Plastid</location>
        <location evidence="1">Chloroplast</location>
    </subcellularLocation>
</comment>
<dbReference type="InterPro" id="IPR016084">
    <property type="entry name" value="Haem_Oase-like_multi-hlx"/>
</dbReference>
<accession>A0AAD4ZUT3</accession>
<name>A0AAD4ZUT3_PRUDU</name>
<dbReference type="PANTHER" id="PTHR35703">
    <property type="entry name" value="HEME OXYGENASE 1, CHLOROPLASTIC-RELATED"/>
    <property type="match status" value="1"/>
</dbReference>
<evidence type="ECO:0000313" key="9">
    <source>
        <dbReference type="Proteomes" id="UP001054821"/>
    </source>
</evidence>
<evidence type="ECO:0000256" key="6">
    <source>
        <dbReference type="ARBA" id="ARBA00022946"/>
    </source>
</evidence>
<keyword evidence="6" id="KW-0809">Transit peptide</keyword>
<dbReference type="InterPro" id="IPR016053">
    <property type="entry name" value="Haem_Oase-like"/>
</dbReference>
<protein>
    <recommendedName>
        <fullName evidence="10">Heme oxygenase 2</fullName>
    </recommendedName>
</protein>
<evidence type="ECO:0000256" key="5">
    <source>
        <dbReference type="ARBA" id="ARBA00022640"/>
    </source>
</evidence>
<dbReference type="EMBL" id="JAJFAZ020000001">
    <property type="protein sequence ID" value="KAI5354537.1"/>
    <property type="molecule type" value="Genomic_DNA"/>
</dbReference>
<dbReference type="GO" id="GO:0006788">
    <property type="term" value="P:heme oxidation"/>
    <property type="evidence" value="ECO:0007669"/>
    <property type="project" value="InterPro"/>
</dbReference>
<dbReference type="GO" id="GO:0009507">
    <property type="term" value="C:chloroplast"/>
    <property type="evidence" value="ECO:0007669"/>
    <property type="project" value="UniProtKB-SubCell"/>
</dbReference>
<dbReference type="InterPro" id="IPR002051">
    <property type="entry name" value="Haem_Oase"/>
</dbReference>
<dbReference type="GO" id="GO:0015979">
    <property type="term" value="P:photosynthesis"/>
    <property type="evidence" value="ECO:0007669"/>
    <property type="project" value="UniProtKB-KW"/>
</dbReference>
<evidence type="ECO:0000256" key="2">
    <source>
        <dbReference type="ARBA" id="ARBA00006134"/>
    </source>
</evidence>
<reference evidence="8 9" key="1">
    <citation type="journal article" date="2022" name="G3 (Bethesda)">
        <title>Whole-genome sequence and methylome profiling of the almond [Prunus dulcis (Mill.) D.A. Webb] cultivar 'Nonpareil'.</title>
        <authorList>
            <person name="D'Amico-Willman K.M."/>
            <person name="Ouma W.Z."/>
            <person name="Meulia T."/>
            <person name="Sideli G.M."/>
            <person name="Gradziel T.M."/>
            <person name="Fresnedo-Ramirez J."/>
        </authorList>
    </citation>
    <scope>NUCLEOTIDE SEQUENCE [LARGE SCALE GENOMIC DNA]</scope>
    <source>
        <strain evidence="8">Clone GOH B32 T37-40</strain>
    </source>
</reference>
<dbReference type="AlphaFoldDB" id="A0AAD4ZUT3"/>
<dbReference type="InterPro" id="IPR016951">
    <property type="entry name" value="Haem_Oase_decyc_pln"/>
</dbReference>
<keyword evidence="9" id="KW-1185">Reference proteome</keyword>
<feature type="compositionally biased region" description="Acidic residues" evidence="7">
    <location>
        <begin position="114"/>
        <end position="131"/>
    </location>
</feature>